<comment type="similarity">
    <text evidence="3">Belongs to the sodium:solute symporter (SSF) (TC 2.A.21) family.</text>
</comment>
<dbReference type="Gene3D" id="1.20.1730.10">
    <property type="entry name" value="Sodium/glucose cotransporter"/>
    <property type="match status" value="1"/>
</dbReference>
<dbReference type="PROSITE" id="PS50283">
    <property type="entry name" value="NA_SOLUT_SYMP_3"/>
    <property type="match status" value="1"/>
</dbReference>
<accession>A0A099KJN3</accession>
<evidence type="ECO:0000313" key="12">
    <source>
        <dbReference type="EMBL" id="KGJ91029.1"/>
    </source>
</evidence>
<dbReference type="PANTHER" id="PTHR43065">
    <property type="entry name" value="SENSOR HISTIDINE KINASE"/>
    <property type="match status" value="1"/>
</dbReference>
<dbReference type="Gene3D" id="3.30.565.10">
    <property type="entry name" value="Histidine kinase-like ATPase, C-terminal domain"/>
    <property type="match status" value="1"/>
</dbReference>
<keyword evidence="7 10" id="KW-1133">Transmembrane helix</keyword>
<evidence type="ECO:0000256" key="7">
    <source>
        <dbReference type="ARBA" id="ARBA00022989"/>
    </source>
</evidence>
<dbReference type="Gene3D" id="1.10.287.130">
    <property type="match status" value="1"/>
</dbReference>
<comment type="catalytic activity">
    <reaction evidence="1">
        <text>ATP + protein L-histidine = ADP + protein N-phospho-L-histidine.</text>
        <dbReference type="EC" id="2.7.13.3"/>
    </reaction>
</comment>
<feature type="transmembrane region" description="Helical" evidence="10">
    <location>
        <begin position="154"/>
        <end position="177"/>
    </location>
</feature>
<dbReference type="InterPro" id="IPR005467">
    <property type="entry name" value="His_kinase_dom"/>
</dbReference>
<feature type="transmembrane region" description="Helical" evidence="10">
    <location>
        <begin position="434"/>
        <end position="456"/>
    </location>
</feature>
<keyword evidence="6 10" id="KW-0812">Transmembrane</keyword>
<dbReference type="InterPro" id="IPR003661">
    <property type="entry name" value="HisK_dim/P_dom"/>
</dbReference>
<dbReference type="InterPro" id="IPR038377">
    <property type="entry name" value="Na/Glc_symporter_sf"/>
</dbReference>
<keyword evidence="12" id="KW-0808">Transferase</keyword>
<dbReference type="PROSITE" id="PS50109">
    <property type="entry name" value="HIS_KIN"/>
    <property type="match status" value="1"/>
</dbReference>
<dbReference type="InterPro" id="IPR001734">
    <property type="entry name" value="Na/solute_symporter"/>
</dbReference>
<keyword evidence="12" id="KW-0418">Kinase</keyword>
<evidence type="ECO:0000256" key="6">
    <source>
        <dbReference type="ARBA" id="ARBA00022692"/>
    </source>
</evidence>
<evidence type="ECO:0000256" key="10">
    <source>
        <dbReference type="SAM" id="Phobius"/>
    </source>
</evidence>
<evidence type="ECO:0000256" key="2">
    <source>
        <dbReference type="ARBA" id="ARBA00004141"/>
    </source>
</evidence>
<dbReference type="RefSeq" id="WP_156115758.1">
    <property type="nucleotide sequence ID" value="NZ_JQEC01000044.1"/>
</dbReference>
<feature type="coiled-coil region" evidence="9">
    <location>
        <begin position="704"/>
        <end position="731"/>
    </location>
</feature>
<dbReference type="GO" id="GO:0000155">
    <property type="term" value="F:phosphorelay sensor kinase activity"/>
    <property type="evidence" value="ECO:0007669"/>
    <property type="project" value="InterPro"/>
</dbReference>
<reference evidence="12 13" key="1">
    <citation type="submission" date="2014-08" db="EMBL/GenBank/DDBJ databases">
        <title>Genomic and Phenotypic Diversity of Colwellia psychrerythraea strains from Disparate Marine Basins.</title>
        <authorList>
            <person name="Techtmann S.M."/>
            <person name="Stelling S.C."/>
            <person name="Utturkar S.M."/>
            <person name="Alshibli N."/>
            <person name="Harris A."/>
            <person name="Brown S.D."/>
            <person name="Hazen T.C."/>
        </authorList>
    </citation>
    <scope>NUCLEOTIDE SEQUENCE [LARGE SCALE GENOMIC DNA]</scope>
    <source>
        <strain evidence="12 13">GAB14E</strain>
    </source>
</reference>
<name>A0A099KJN3_COLPS</name>
<feature type="transmembrane region" description="Helical" evidence="10">
    <location>
        <begin position="376"/>
        <end position="396"/>
    </location>
</feature>
<organism evidence="12 13">
    <name type="scientific">Colwellia psychrerythraea</name>
    <name type="common">Vibrio psychroerythus</name>
    <dbReference type="NCBI Taxonomy" id="28229"/>
    <lineage>
        <taxon>Bacteria</taxon>
        <taxon>Pseudomonadati</taxon>
        <taxon>Pseudomonadota</taxon>
        <taxon>Gammaproteobacteria</taxon>
        <taxon>Alteromonadales</taxon>
        <taxon>Colwelliaceae</taxon>
        <taxon>Colwellia</taxon>
    </lineage>
</organism>
<dbReference type="GO" id="GO:0016020">
    <property type="term" value="C:membrane"/>
    <property type="evidence" value="ECO:0007669"/>
    <property type="project" value="UniProtKB-SubCell"/>
</dbReference>
<evidence type="ECO:0000256" key="8">
    <source>
        <dbReference type="ARBA" id="ARBA00023136"/>
    </source>
</evidence>
<keyword evidence="8 10" id="KW-0472">Membrane</keyword>
<dbReference type="CDD" id="cd00082">
    <property type="entry name" value="HisKA"/>
    <property type="match status" value="1"/>
</dbReference>
<dbReference type="Proteomes" id="UP000029868">
    <property type="component" value="Unassembled WGS sequence"/>
</dbReference>
<dbReference type="SMART" id="SM00387">
    <property type="entry name" value="HATPase_c"/>
    <property type="match status" value="1"/>
</dbReference>
<dbReference type="OrthoDB" id="9764438at2"/>
<dbReference type="PANTHER" id="PTHR43065:SF47">
    <property type="match status" value="1"/>
</dbReference>
<evidence type="ECO:0000313" key="13">
    <source>
        <dbReference type="Proteomes" id="UP000029868"/>
    </source>
</evidence>
<feature type="transmembrane region" description="Helical" evidence="10">
    <location>
        <begin position="280"/>
        <end position="302"/>
    </location>
</feature>
<dbReference type="SUPFAM" id="SSF55874">
    <property type="entry name" value="ATPase domain of HSP90 chaperone/DNA topoisomerase II/histidine kinase"/>
    <property type="match status" value="1"/>
</dbReference>
<evidence type="ECO:0000256" key="4">
    <source>
        <dbReference type="ARBA" id="ARBA00012438"/>
    </source>
</evidence>
<feature type="domain" description="Histidine kinase" evidence="11">
    <location>
        <begin position="743"/>
        <end position="976"/>
    </location>
</feature>
<evidence type="ECO:0000256" key="1">
    <source>
        <dbReference type="ARBA" id="ARBA00000085"/>
    </source>
</evidence>
<protein>
    <recommendedName>
        <fullName evidence="4">histidine kinase</fullName>
        <ecNumber evidence="4">2.7.13.3</ecNumber>
    </recommendedName>
</protein>
<dbReference type="InterPro" id="IPR003594">
    <property type="entry name" value="HATPase_dom"/>
</dbReference>
<feature type="transmembrane region" description="Helical" evidence="10">
    <location>
        <begin position="322"/>
        <end position="355"/>
    </location>
</feature>
<dbReference type="InterPro" id="IPR004358">
    <property type="entry name" value="Sig_transdc_His_kin-like_C"/>
</dbReference>
<evidence type="ECO:0000256" key="9">
    <source>
        <dbReference type="SAM" id="Coils"/>
    </source>
</evidence>
<evidence type="ECO:0000256" key="5">
    <source>
        <dbReference type="ARBA" id="ARBA00022553"/>
    </source>
</evidence>
<evidence type="ECO:0000256" key="3">
    <source>
        <dbReference type="ARBA" id="ARBA00006434"/>
    </source>
</evidence>
<proteinExistence type="inferred from homology"/>
<dbReference type="AlphaFoldDB" id="A0A099KJN3"/>
<evidence type="ECO:0000259" key="11">
    <source>
        <dbReference type="PROSITE" id="PS50109"/>
    </source>
</evidence>
<dbReference type="InterPro" id="IPR036890">
    <property type="entry name" value="HATPase_C_sf"/>
</dbReference>
<feature type="transmembrane region" description="Helical" evidence="10">
    <location>
        <begin position="67"/>
        <end position="87"/>
    </location>
</feature>
<feature type="transmembrane region" description="Helical" evidence="10">
    <location>
        <begin position="116"/>
        <end position="134"/>
    </location>
</feature>
<sequence length="978" mass="109004">MISFSLIMFLLALYMISLFLLAQWGQSESKSAKKIRNSANTYALSLAVFCTSWTFFGNIAVSTKQGIFPIALYLGTTLTFIFMTPLLKKMVLLKNEFHSTSIADFISVRYQRSQRLAALISLLCLVGITPYLTIQLKSVIDSFLILTANSEQSLAFIDYLDVFIVLMMAFFTIIFGVRHIDPTEKHPGMMVALAGESILKLLAMLIGTLWICYIINPGVFSIFEQVAHQAEFNPNVLTISTQQWFSFMLIGALGIITLPRQFHVGIVECSDAKFLDRAKWLFPLYLLLINIFTFPVALAGLMTPGALESSGILLLTQPLANHAPFIALITFLGGFAAATGMIMISAMTLSTMLTNHILMPVIMQTPKLSALKRQILPLRWLMVLMVLFLSLFYYRAIGDSQLIVNIGSISFVATAQFAPILIGGLIWRKGNLAGAFSGLTLGACLWFYCSLLPSLIRSGWLDWSILSQDNGFFYWFNPEQLFAIQGISPLTNGLMWSLLANILCYVGVSLFTKMSEEEQKISHQFVDIKNIYFKDNFAEGTTANISLLGKKSLIKHVFLQYLPEDLAESKLQQSLVKSEILDQENINIVELSSLKNSALNSLAGAIGMASAYKAFNNVSLINTNEEQQLASYFSQFFAQLQLSPKELFEQVNFHQQKRELLESHAKQQLDTIAKLEIEIKQRLKAEQVANSLNEDLELRVKERTQALSQSNSELNQTLEELKLTQVQLLENEKMASLGGLVAGVAHEVNTPIGIVLTSISFMKERCHNIITAMDDQTLSSKQLSKFTDELEQGFELSLRNISRAVDLIEGFKLIAVDSVVDDARTLNVRDYLEDVIRSLQPKAKQAQINIKLNCAKEVLITSYPGAIVQITNNLIINSLTHAFADVSDGSGEITIDVKRSAQSIELYYGDNGCKLNEETKSQLFEPFYTTKRGQGGSGLGAHIVFNLVTQKLKGTIELITEQEKGKTFKISIPHTIMP</sequence>
<feature type="transmembrane region" description="Helical" evidence="10">
    <location>
        <begin position="42"/>
        <end position="61"/>
    </location>
</feature>
<dbReference type="PATRIC" id="fig|28229.3.peg.3357"/>
<gene>
    <name evidence="12" type="ORF">GAB14E_0693</name>
</gene>
<comment type="caution">
    <text evidence="12">The sequence shown here is derived from an EMBL/GenBank/DDBJ whole genome shotgun (WGS) entry which is preliminary data.</text>
</comment>
<feature type="transmembrane region" description="Helical" evidence="10">
    <location>
        <begin position="402"/>
        <end position="427"/>
    </location>
</feature>
<keyword evidence="5" id="KW-0597">Phosphoprotein</keyword>
<comment type="subcellular location">
    <subcellularLocation>
        <location evidence="2">Membrane</location>
        <topology evidence="2">Multi-pass membrane protein</topology>
    </subcellularLocation>
</comment>
<dbReference type="PRINTS" id="PR00344">
    <property type="entry name" value="BCTRLSENSOR"/>
</dbReference>
<dbReference type="EMBL" id="JQEC01000044">
    <property type="protein sequence ID" value="KGJ91029.1"/>
    <property type="molecule type" value="Genomic_DNA"/>
</dbReference>
<keyword evidence="9" id="KW-0175">Coiled coil</keyword>
<feature type="transmembrane region" description="Helical" evidence="10">
    <location>
        <begin position="198"/>
        <end position="223"/>
    </location>
</feature>
<feature type="transmembrane region" description="Helical" evidence="10">
    <location>
        <begin position="243"/>
        <end position="259"/>
    </location>
</feature>
<dbReference type="CDD" id="cd00075">
    <property type="entry name" value="HATPase"/>
    <property type="match status" value="1"/>
</dbReference>
<feature type="transmembrane region" description="Helical" evidence="10">
    <location>
        <begin position="6"/>
        <end position="22"/>
    </location>
</feature>
<dbReference type="EC" id="2.7.13.3" evidence="4"/>
<dbReference type="GO" id="GO:0022857">
    <property type="term" value="F:transmembrane transporter activity"/>
    <property type="evidence" value="ECO:0007669"/>
    <property type="project" value="InterPro"/>
</dbReference>
<dbReference type="Pfam" id="PF02518">
    <property type="entry name" value="HATPase_c"/>
    <property type="match status" value="1"/>
</dbReference>